<name>A0ABT0U586_9BACT</name>
<keyword evidence="1" id="KW-1133">Transmembrane helix</keyword>
<evidence type="ECO:0000256" key="1">
    <source>
        <dbReference type="SAM" id="Phobius"/>
    </source>
</evidence>
<comment type="caution">
    <text evidence="2">The sequence shown here is derived from an EMBL/GenBank/DDBJ whole genome shotgun (WGS) entry which is preliminary data.</text>
</comment>
<gene>
    <name evidence="2" type="ORF">NB063_14020</name>
</gene>
<dbReference type="Proteomes" id="UP001202961">
    <property type="component" value="Unassembled WGS sequence"/>
</dbReference>
<proteinExistence type="predicted"/>
<accession>A0ABT0U586</accession>
<keyword evidence="3" id="KW-1185">Reference proteome</keyword>
<dbReference type="RefSeq" id="WP_250929356.1">
    <property type="nucleotide sequence ID" value="NZ_JAMQBK010000036.1"/>
</dbReference>
<sequence length="539" mass="59745">MTSSPFSFQRNDAEADNRQPTRFAFRIESDRVILAVAVCRPNEAVSVEVDYVRLTETAAGNDDVFEDEDEFVRRSGLGSAKDQTSQDWMVGSGWKRLRDAIETLATRHKIGSEKVAVSLTGDFCVTRISTGSVDDVDHELGALSGRIPRYLQLGPGGKLIGQVRETLSPGIDHALTAVGNFTRLNALYEAFVSAHVDVAWIEPSLVSMARMVGMLGIDQEKPILIADSFGQSWEVGITHQGRLLLDYRPAAAHDAETFATAISQHLARLRRFCQRHRGMPQSELSNLYVGGPPEKVDMVLEHFTNADNLTATPFVLPDSCLNLRVPSEIGSDGVAAFAAILPRIQPTFIQHPPDLLQTIRRDRAQSRIIRTVLTLWPCAVAAVVLFMTSLWVGTLREEADQKQQQREFVEVQMLATQTRMASLQSDRRWVQQLGQIEHKTVSPPIVELTTQITQCLPAQAVLTSIRFDSDHHIMLAGKTSNESEIYEIVGYLRRLNGISQVALLATSSGLIQDESQFEMRLSWTPADPESAAAQESQNE</sequence>
<protein>
    <recommendedName>
        <fullName evidence="4">Competence protein A</fullName>
    </recommendedName>
</protein>
<keyword evidence="1" id="KW-0472">Membrane</keyword>
<dbReference type="EMBL" id="JAMQBK010000036">
    <property type="protein sequence ID" value="MCM2371725.1"/>
    <property type="molecule type" value="Genomic_DNA"/>
</dbReference>
<reference evidence="2 3" key="1">
    <citation type="journal article" date="2022" name="Syst. Appl. Microbiol.">
        <title>Rhodopirellula aestuarii sp. nov., a novel member of the genus Rhodopirellula isolated from brackish sediments collected in the Tagus River estuary, Portugal.</title>
        <authorList>
            <person name="Vitorino I.R."/>
            <person name="Klimek D."/>
            <person name="Calusinska M."/>
            <person name="Lobo-da-Cunha A."/>
            <person name="Vasconcelos V."/>
            <person name="Lage O.M."/>
        </authorList>
    </citation>
    <scope>NUCLEOTIDE SEQUENCE [LARGE SCALE GENOMIC DNA]</scope>
    <source>
        <strain evidence="2 3">ICT_H3.1</strain>
    </source>
</reference>
<keyword evidence="1" id="KW-0812">Transmembrane</keyword>
<organism evidence="2 3">
    <name type="scientific">Aporhodopirellula aestuarii</name>
    <dbReference type="NCBI Taxonomy" id="2950107"/>
    <lineage>
        <taxon>Bacteria</taxon>
        <taxon>Pseudomonadati</taxon>
        <taxon>Planctomycetota</taxon>
        <taxon>Planctomycetia</taxon>
        <taxon>Pirellulales</taxon>
        <taxon>Pirellulaceae</taxon>
        <taxon>Aporhodopirellula</taxon>
    </lineage>
</organism>
<feature type="transmembrane region" description="Helical" evidence="1">
    <location>
        <begin position="368"/>
        <end position="392"/>
    </location>
</feature>
<evidence type="ECO:0000313" key="2">
    <source>
        <dbReference type="EMBL" id="MCM2371725.1"/>
    </source>
</evidence>
<evidence type="ECO:0008006" key="4">
    <source>
        <dbReference type="Google" id="ProtNLM"/>
    </source>
</evidence>
<evidence type="ECO:0000313" key="3">
    <source>
        <dbReference type="Proteomes" id="UP001202961"/>
    </source>
</evidence>